<organism evidence="13 14">
    <name type="scientific">Novosphingobium nitrogenifigens DSM 19370</name>
    <dbReference type="NCBI Taxonomy" id="983920"/>
    <lineage>
        <taxon>Bacteria</taxon>
        <taxon>Pseudomonadati</taxon>
        <taxon>Pseudomonadota</taxon>
        <taxon>Alphaproteobacteria</taxon>
        <taxon>Sphingomonadales</taxon>
        <taxon>Sphingomonadaceae</taxon>
        <taxon>Novosphingobium</taxon>
    </lineage>
</organism>
<dbReference type="eggNOG" id="COG1249">
    <property type="taxonomic scope" value="Bacteria"/>
</dbReference>
<dbReference type="InParanoid" id="F1ZA55"/>
<evidence type="ECO:0000256" key="5">
    <source>
        <dbReference type="ARBA" id="ARBA00023157"/>
    </source>
</evidence>
<feature type="binding site" evidence="8">
    <location>
        <position position="56"/>
    </location>
    <ligand>
        <name>FAD</name>
        <dbReference type="ChEBI" id="CHEBI:57692"/>
    </ligand>
</feature>
<keyword evidence="6 10" id="KW-0676">Redox-active center</keyword>
<dbReference type="GO" id="GO:0005829">
    <property type="term" value="C:cytosol"/>
    <property type="evidence" value="ECO:0007669"/>
    <property type="project" value="TreeGrafter"/>
</dbReference>
<evidence type="ECO:0000259" key="12">
    <source>
        <dbReference type="Pfam" id="PF07992"/>
    </source>
</evidence>
<dbReference type="EMBL" id="AEWJ01000041">
    <property type="protein sequence ID" value="EGD58537.1"/>
    <property type="molecule type" value="Genomic_DNA"/>
</dbReference>
<dbReference type="AlphaFoldDB" id="F1ZA55"/>
<comment type="caution">
    <text evidence="13">The sequence shown here is derived from an EMBL/GenBank/DDBJ whole genome shotgun (WGS) entry which is preliminary data.</text>
</comment>
<dbReference type="PANTHER" id="PTHR42737:SF2">
    <property type="entry name" value="GLUTATHIONE REDUCTASE"/>
    <property type="match status" value="1"/>
</dbReference>
<dbReference type="Pfam" id="PF02852">
    <property type="entry name" value="Pyr_redox_dim"/>
    <property type="match status" value="1"/>
</dbReference>
<dbReference type="SUPFAM" id="SSF51905">
    <property type="entry name" value="FAD/NAD(P)-binding domain"/>
    <property type="match status" value="1"/>
</dbReference>
<reference evidence="13 14" key="1">
    <citation type="journal article" date="2012" name="J. Bacteriol.">
        <title>Draft Genome Sequence of Novosphingobium nitrogenifigens Y88T.</title>
        <authorList>
            <person name="Strabala T.J."/>
            <person name="Macdonald L."/>
            <person name="Liu V."/>
            <person name="Smit A.M."/>
        </authorList>
    </citation>
    <scope>NUCLEOTIDE SEQUENCE [LARGE SCALE GENOMIC DNA]</scope>
    <source>
        <strain evidence="13 14">DSM 19370</strain>
    </source>
</reference>
<gene>
    <name evidence="13" type="ORF">Y88_0594</name>
</gene>
<dbReference type="InterPro" id="IPR004099">
    <property type="entry name" value="Pyr_nucl-diS_OxRdtase_dimer"/>
</dbReference>
<dbReference type="InterPro" id="IPR023753">
    <property type="entry name" value="FAD/NAD-binding_dom"/>
</dbReference>
<evidence type="ECO:0000256" key="7">
    <source>
        <dbReference type="PIRSR" id="PIRSR000350-2"/>
    </source>
</evidence>
<dbReference type="FunCoup" id="F1ZA55">
    <property type="interactions" value="469"/>
</dbReference>
<dbReference type="GO" id="GO:0004362">
    <property type="term" value="F:glutathione-disulfide reductase (NADPH) activity"/>
    <property type="evidence" value="ECO:0007669"/>
    <property type="project" value="TreeGrafter"/>
</dbReference>
<dbReference type="Proteomes" id="UP000004728">
    <property type="component" value="Unassembled WGS sequence"/>
</dbReference>
<feature type="binding site" evidence="8">
    <location>
        <position position="269"/>
    </location>
    <ligand>
        <name>NAD(+)</name>
        <dbReference type="ChEBI" id="CHEBI:57540"/>
    </ligand>
</feature>
<dbReference type="NCBIfam" id="NF004776">
    <property type="entry name" value="PRK06116.1"/>
    <property type="match status" value="1"/>
</dbReference>
<evidence type="ECO:0000313" key="14">
    <source>
        <dbReference type="Proteomes" id="UP000004728"/>
    </source>
</evidence>
<evidence type="ECO:0000256" key="8">
    <source>
        <dbReference type="PIRSR" id="PIRSR000350-3"/>
    </source>
</evidence>
<evidence type="ECO:0000313" key="13">
    <source>
        <dbReference type="EMBL" id="EGD58537.1"/>
    </source>
</evidence>
<dbReference type="PRINTS" id="PR00368">
    <property type="entry name" value="FADPNR"/>
</dbReference>
<dbReference type="PRINTS" id="PR00411">
    <property type="entry name" value="PNDRDTASEI"/>
</dbReference>
<dbReference type="OrthoDB" id="7495837at2"/>
<evidence type="ECO:0000256" key="2">
    <source>
        <dbReference type="ARBA" id="ARBA00022630"/>
    </source>
</evidence>
<protein>
    <submittedName>
        <fullName evidence="13">NADPH-glutathione reductase</fullName>
    </submittedName>
</protein>
<keyword evidence="2 10" id="KW-0285">Flavoprotein</keyword>
<dbReference type="GO" id="GO:0034599">
    <property type="term" value="P:cellular response to oxidative stress"/>
    <property type="evidence" value="ECO:0007669"/>
    <property type="project" value="TreeGrafter"/>
</dbReference>
<evidence type="ECO:0000256" key="1">
    <source>
        <dbReference type="ARBA" id="ARBA00007532"/>
    </source>
</evidence>
<dbReference type="PIRSF" id="PIRSF000350">
    <property type="entry name" value="Mercury_reductase_MerA"/>
    <property type="match status" value="1"/>
</dbReference>
<evidence type="ECO:0000256" key="4">
    <source>
        <dbReference type="ARBA" id="ARBA00023002"/>
    </source>
</evidence>
<comment type="similarity">
    <text evidence="1 10">Belongs to the class-I pyridine nucleotide-disulfide oxidoreductase family.</text>
</comment>
<evidence type="ECO:0000256" key="3">
    <source>
        <dbReference type="ARBA" id="ARBA00022827"/>
    </source>
</evidence>
<dbReference type="GO" id="GO:0006749">
    <property type="term" value="P:glutathione metabolic process"/>
    <property type="evidence" value="ECO:0007669"/>
    <property type="project" value="TreeGrafter"/>
</dbReference>
<evidence type="ECO:0000256" key="10">
    <source>
        <dbReference type="RuleBase" id="RU003691"/>
    </source>
</evidence>
<dbReference type="RefSeq" id="WP_008066626.1">
    <property type="nucleotide sequence ID" value="NZ_AQWK01000002.1"/>
</dbReference>
<dbReference type="InterPro" id="IPR016156">
    <property type="entry name" value="FAD/NAD-linked_Rdtase_dimer_sf"/>
</dbReference>
<dbReference type="InterPro" id="IPR046952">
    <property type="entry name" value="GSHR/TRXR-like"/>
</dbReference>
<dbReference type="InterPro" id="IPR001100">
    <property type="entry name" value="Pyr_nuc-diS_OxRdtase"/>
</dbReference>
<keyword evidence="8" id="KW-0547">Nucleotide-binding</keyword>
<keyword evidence="3 8" id="KW-0274">FAD</keyword>
<keyword evidence="4 10" id="KW-0560">Oxidoreductase</keyword>
<dbReference type="InterPro" id="IPR012999">
    <property type="entry name" value="Pyr_OxRdtase_I_AS"/>
</dbReference>
<comment type="cofactor">
    <cofactor evidence="8">
        <name>FAD</name>
        <dbReference type="ChEBI" id="CHEBI:57692"/>
    </cofactor>
    <text evidence="8">Binds 1 FAD per subunit.</text>
</comment>
<evidence type="ECO:0000259" key="11">
    <source>
        <dbReference type="Pfam" id="PF02852"/>
    </source>
</evidence>
<dbReference type="InterPro" id="IPR036188">
    <property type="entry name" value="FAD/NAD-bd_sf"/>
</dbReference>
<dbReference type="GO" id="GO:0045454">
    <property type="term" value="P:cell redox homeostasis"/>
    <property type="evidence" value="ECO:0007669"/>
    <property type="project" value="InterPro"/>
</dbReference>
<keyword evidence="8" id="KW-0520">NAD</keyword>
<dbReference type="Pfam" id="PF07992">
    <property type="entry name" value="Pyr_redox_2"/>
    <property type="match status" value="1"/>
</dbReference>
<feature type="active site" description="Proton acceptor" evidence="7">
    <location>
        <position position="443"/>
    </location>
</feature>
<keyword evidence="14" id="KW-1185">Reference proteome</keyword>
<dbReference type="STRING" id="983920.Y88_0594"/>
<feature type="binding site" evidence="8">
    <location>
        <position position="310"/>
    </location>
    <ligand>
        <name>FAD</name>
        <dbReference type="ChEBI" id="CHEBI:57692"/>
    </ligand>
</feature>
<dbReference type="PROSITE" id="PS00076">
    <property type="entry name" value="PYRIDINE_REDOX_1"/>
    <property type="match status" value="1"/>
</dbReference>
<dbReference type="Gene3D" id="3.50.50.60">
    <property type="entry name" value="FAD/NAD(P)-binding domain"/>
    <property type="match status" value="2"/>
</dbReference>
<feature type="binding site" evidence="8">
    <location>
        <begin position="180"/>
        <end position="187"/>
    </location>
    <ligand>
        <name>NAD(+)</name>
        <dbReference type="ChEBI" id="CHEBI:57540"/>
    </ligand>
</feature>
<evidence type="ECO:0000256" key="9">
    <source>
        <dbReference type="PIRSR" id="PIRSR000350-4"/>
    </source>
</evidence>
<dbReference type="GO" id="GO:0050660">
    <property type="term" value="F:flavin adenine dinucleotide binding"/>
    <property type="evidence" value="ECO:0007669"/>
    <property type="project" value="InterPro"/>
</dbReference>
<dbReference type="PANTHER" id="PTHR42737">
    <property type="entry name" value="GLUTATHIONE REDUCTASE"/>
    <property type="match status" value="1"/>
</dbReference>
<keyword evidence="5" id="KW-1015">Disulfide bond</keyword>
<accession>F1ZA55</accession>
<feature type="disulfide bond" description="Redox-active" evidence="9">
    <location>
        <begin position="47"/>
        <end position="52"/>
    </location>
</feature>
<dbReference type="Gene3D" id="3.30.390.30">
    <property type="match status" value="1"/>
</dbReference>
<feature type="domain" description="Pyridine nucleotide-disulphide oxidoreductase dimerisation" evidence="11">
    <location>
        <begin position="345"/>
        <end position="453"/>
    </location>
</feature>
<evidence type="ECO:0000256" key="6">
    <source>
        <dbReference type="ARBA" id="ARBA00023284"/>
    </source>
</evidence>
<feature type="domain" description="FAD/NAD(P)-binding" evidence="12">
    <location>
        <begin position="10"/>
        <end position="325"/>
    </location>
</feature>
<dbReference type="HOGENOM" id="CLU_016755_2_1_5"/>
<dbReference type="SUPFAM" id="SSF55424">
    <property type="entry name" value="FAD/NAD-linked reductases, dimerisation (C-terminal) domain"/>
    <property type="match status" value="1"/>
</dbReference>
<proteinExistence type="inferred from homology"/>
<name>F1ZA55_9SPHN</name>
<sequence>MTMAHSEYDYDLFVIGAGSGGVRASRIAAGHGARVAVAEEFRIGGTCVIRGCVPKKLLVYASQFADDLAHASDYGWTIEGARFDWPALRDAVARDVDRLNAAYTRTLDSNKVDHFLERAEITGPNSVRLKQSGRTITAGTILVATGAWPVMPEFPGAEHCITSNEVFHLETLPSRVVVAGAGYIAMEFAGIFNALGCDVTIVNRSAKILRGYDTDLSDRLLAITRARGIAYRFDASFEGVEKQEDGSLLVHLGDGGEPVPADVVLVATGRRPNTAGLGLETAGITLGAHGEIPVDSDGRTACPTIFAVGDVTDRVQLTPVAIREGHAFADARFGGKATSVSYDAIPSAVFSQPPLAAVGLTEAEARDRYENVRVFTSDFRPMKNVFSERIERGYYKLVVDGATDRILGIHMIGPDAPEILQAAAIAVKAGLTKADFDATVALHPSMAEELVLMR</sequence>